<reference evidence="8 10" key="2">
    <citation type="submission" date="2015-02" db="EMBL/GenBank/DDBJ databases">
        <title>Physiological reanalysis, assessment of diazotrophy, and genome sequences of multiple isolates of Streptomyces thermoautotrophicus.</title>
        <authorList>
            <person name="MacKellar D.C."/>
            <person name="Lieber L."/>
            <person name="Norman J."/>
            <person name="Bolger A."/>
            <person name="Tobin C."/>
            <person name="Murray J.W."/>
            <person name="Prell J."/>
        </authorList>
    </citation>
    <scope>NUCLEOTIDE SEQUENCE [LARGE SCALE GENOMIC DNA]</scope>
    <source>
        <strain evidence="8 10">UBT1</strain>
    </source>
</reference>
<dbReference type="InterPro" id="IPR038468">
    <property type="entry name" value="MmpS_C"/>
</dbReference>
<keyword evidence="3" id="KW-1003">Cell membrane</keyword>
<evidence type="ECO:0000256" key="6">
    <source>
        <dbReference type="ARBA" id="ARBA00023136"/>
    </source>
</evidence>
<comment type="similarity">
    <text evidence="2">Belongs to the MmpS family.</text>
</comment>
<reference evidence="9" key="1">
    <citation type="submission" date="2015-02" db="EMBL/GenBank/DDBJ databases">
        <title>Physiological reanalysis, assessment of diazotrophy, and genome sequences of multiple isolates of Streptomyces thermoautotrophicus.</title>
        <authorList>
            <person name="MacKellar D.C."/>
            <person name="Lieber L."/>
            <person name="Norman J."/>
            <person name="Bolger A."/>
            <person name="Tobin C."/>
            <person name="Murray J.W."/>
            <person name="Friesen M."/>
            <person name="Prell J."/>
        </authorList>
    </citation>
    <scope>NUCLEOTIDE SEQUENCE [LARGE SCALE GENOMIC DNA]</scope>
    <source>
        <strain evidence="9">UBT1</strain>
    </source>
</reference>
<evidence type="ECO:0000313" key="10">
    <source>
        <dbReference type="Proteomes" id="UP000070659"/>
    </source>
</evidence>
<evidence type="ECO:0000256" key="3">
    <source>
        <dbReference type="ARBA" id="ARBA00022475"/>
    </source>
</evidence>
<evidence type="ECO:0000256" key="2">
    <source>
        <dbReference type="ARBA" id="ARBA00007531"/>
    </source>
</evidence>
<evidence type="ECO:0000313" key="8">
    <source>
        <dbReference type="EMBL" id="KWX08476.1"/>
    </source>
</evidence>
<comment type="caution">
    <text evidence="8">The sequence shown here is derived from an EMBL/GenBank/DDBJ whole genome shotgun (WGS) entry which is preliminary data.</text>
</comment>
<evidence type="ECO:0000256" key="4">
    <source>
        <dbReference type="ARBA" id="ARBA00022692"/>
    </source>
</evidence>
<dbReference type="Pfam" id="PF05423">
    <property type="entry name" value="Mycobact_memb"/>
    <property type="match status" value="1"/>
</dbReference>
<evidence type="ECO:0000256" key="5">
    <source>
        <dbReference type="ARBA" id="ARBA00022989"/>
    </source>
</evidence>
<keyword evidence="5" id="KW-1133">Transmembrane helix</keyword>
<gene>
    <name evidence="7" type="ORF">TH66_19470</name>
    <name evidence="8" type="ORF">TR74_14855</name>
</gene>
<protein>
    <submittedName>
        <fullName evidence="8">Uncharacterized protein</fullName>
    </submittedName>
</protein>
<dbReference type="Proteomes" id="UP000070659">
    <property type="component" value="Unassembled WGS sequence"/>
</dbReference>
<proteinExistence type="inferred from homology"/>
<evidence type="ECO:0000256" key="1">
    <source>
        <dbReference type="ARBA" id="ARBA00004236"/>
    </source>
</evidence>
<dbReference type="Proteomes" id="UP000070598">
    <property type="component" value="Unassembled WGS sequence"/>
</dbReference>
<comment type="subcellular location">
    <subcellularLocation>
        <location evidence="1">Cell membrane</location>
    </subcellularLocation>
</comment>
<dbReference type="EMBL" id="JYIK01000976">
    <property type="protein sequence ID" value="KWX08476.1"/>
    <property type="molecule type" value="Genomic_DNA"/>
</dbReference>
<dbReference type="EMBL" id="JYIJ01000019">
    <property type="protein sequence ID" value="KWW98236.1"/>
    <property type="molecule type" value="Genomic_DNA"/>
</dbReference>
<keyword evidence="4" id="KW-0812">Transmembrane</keyword>
<dbReference type="GO" id="GO:0005886">
    <property type="term" value="C:plasma membrane"/>
    <property type="evidence" value="ECO:0007669"/>
    <property type="project" value="UniProtKB-SubCell"/>
</dbReference>
<sequence length="89" mass="9032">MFEVTGSGVSKATSITYGVGGNSSQANNAKLPWEKETSSADPFLLLSLVAQSGSGGDGSISCRIKVDGKVIVENTSQGAYAVVTCSKDA</sequence>
<dbReference type="PATRIC" id="fig|1469144.8.peg.484"/>
<dbReference type="InterPro" id="IPR008693">
    <property type="entry name" value="MmpS"/>
</dbReference>
<name>A0A132NEP6_9ACTN</name>
<evidence type="ECO:0000313" key="9">
    <source>
        <dbReference type="Proteomes" id="UP000070598"/>
    </source>
</evidence>
<accession>A0A132NEP6</accession>
<dbReference type="AlphaFoldDB" id="A0A132NEP6"/>
<dbReference type="Gene3D" id="2.60.40.2880">
    <property type="entry name" value="MmpS1-5, C-terminal soluble domain"/>
    <property type="match status" value="1"/>
</dbReference>
<keyword evidence="6" id="KW-0472">Membrane</keyword>
<organism evidence="8 9">
    <name type="scientific">Carbonactinospora thermoautotrophica</name>
    <dbReference type="NCBI Taxonomy" id="1469144"/>
    <lineage>
        <taxon>Bacteria</taxon>
        <taxon>Bacillati</taxon>
        <taxon>Actinomycetota</taxon>
        <taxon>Actinomycetes</taxon>
        <taxon>Kitasatosporales</taxon>
        <taxon>Carbonactinosporaceae</taxon>
        <taxon>Carbonactinospora</taxon>
    </lineage>
</organism>
<evidence type="ECO:0000313" key="7">
    <source>
        <dbReference type="EMBL" id="KWW98236.1"/>
    </source>
</evidence>